<dbReference type="AlphaFoldDB" id="A0A0F8YEG0"/>
<dbReference type="EMBL" id="LAZR01057427">
    <property type="protein sequence ID" value="KKK72095.1"/>
    <property type="molecule type" value="Genomic_DNA"/>
</dbReference>
<sequence>MPTVQATLEQYQMLVGGYVEVARVRHDGEVCDMVLNEDGLGLG</sequence>
<protein>
    <submittedName>
        <fullName evidence="1">Uncharacterized protein</fullName>
    </submittedName>
</protein>
<comment type="caution">
    <text evidence="1">The sequence shown here is derived from an EMBL/GenBank/DDBJ whole genome shotgun (WGS) entry which is preliminary data.</text>
</comment>
<evidence type="ECO:0000313" key="1">
    <source>
        <dbReference type="EMBL" id="KKK72095.1"/>
    </source>
</evidence>
<proteinExistence type="predicted"/>
<gene>
    <name evidence="1" type="ORF">LCGC14_2907350</name>
</gene>
<name>A0A0F8YEG0_9ZZZZ</name>
<organism evidence="1">
    <name type="scientific">marine sediment metagenome</name>
    <dbReference type="NCBI Taxonomy" id="412755"/>
    <lineage>
        <taxon>unclassified sequences</taxon>
        <taxon>metagenomes</taxon>
        <taxon>ecological metagenomes</taxon>
    </lineage>
</organism>
<reference evidence="1" key="1">
    <citation type="journal article" date="2015" name="Nature">
        <title>Complex archaea that bridge the gap between prokaryotes and eukaryotes.</title>
        <authorList>
            <person name="Spang A."/>
            <person name="Saw J.H."/>
            <person name="Jorgensen S.L."/>
            <person name="Zaremba-Niedzwiedzka K."/>
            <person name="Martijn J."/>
            <person name="Lind A.E."/>
            <person name="van Eijk R."/>
            <person name="Schleper C."/>
            <person name="Guy L."/>
            <person name="Ettema T.J."/>
        </authorList>
    </citation>
    <scope>NUCLEOTIDE SEQUENCE</scope>
</reference>
<feature type="non-terminal residue" evidence="1">
    <location>
        <position position="43"/>
    </location>
</feature>
<accession>A0A0F8YEG0</accession>